<dbReference type="RefSeq" id="WP_013130523.1">
    <property type="nucleotide sequence ID" value="NC_014165.1"/>
</dbReference>
<dbReference type="SUPFAM" id="SSF52833">
    <property type="entry name" value="Thioredoxin-like"/>
    <property type="match status" value="1"/>
</dbReference>
<dbReference type="InterPro" id="IPR052565">
    <property type="entry name" value="Glutaredoxin-like_YDR286C"/>
</dbReference>
<dbReference type="PANTHER" id="PTHR33558">
    <property type="entry name" value="GLUTAREDOXIN-LIKE PROTEIN C5ORF63 HOMOLOG"/>
    <property type="match status" value="1"/>
</dbReference>
<protein>
    <submittedName>
        <fullName evidence="1">Glutaredoxin 2</fullName>
    </submittedName>
</protein>
<dbReference type="Pfam" id="PF05768">
    <property type="entry name" value="Glrx-like"/>
    <property type="match status" value="1"/>
</dbReference>
<proteinExistence type="predicted"/>
<dbReference type="STRING" id="469371.Tbis_0259"/>
<dbReference type="eggNOG" id="COG0695">
    <property type="taxonomic scope" value="Bacteria"/>
</dbReference>
<dbReference type="AlphaFoldDB" id="D6Y3G1"/>
<dbReference type="HOGENOM" id="CLU_125054_2_2_11"/>
<keyword evidence="2" id="KW-1185">Reference proteome</keyword>
<dbReference type="OrthoDB" id="8779161at2"/>
<evidence type="ECO:0000313" key="1">
    <source>
        <dbReference type="EMBL" id="ADG86990.1"/>
    </source>
</evidence>
<dbReference type="PROSITE" id="PS51354">
    <property type="entry name" value="GLUTAREDOXIN_2"/>
    <property type="match status" value="1"/>
</dbReference>
<dbReference type="InterPro" id="IPR008554">
    <property type="entry name" value="Glutaredoxin-like"/>
</dbReference>
<organism evidence="1 2">
    <name type="scientific">Thermobispora bispora (strain ATCC 19993 / DSM 43833 / CBS 139.67 / JCM 10125 / KCTC 9307 / NBRC 14880 / R51)</name>
    <dbReference type="NCBI Taxonomy" id="469371"/>
    <lineage>
        <taxon>Bacteria</taxon>
        <taxon>Bacillati</taxon>
        <taxon>Actinomycetota</taxon>
        <taxon>Actinomycetes</taxon>
        <taxon>Streptosporangiales</taxon>
        <taxon>Streptosporangiaceae</taxon>
        <taxon>Thermobispora</taxon>
    </lineage>
</organism>
<accession>D6Y3G1</accession>
<gene>
    <name evidence="1" type="ordered locus">Tbis_0259</name>
</gene>
<evidence type="ECO:0000313" key="2">
    <source>
        <dbReference type="Proteomes" id="UP000006640"/>
    </source>
</evidence>
<dbReference type="PANTHER" id="PTHR33558:SF1">
    <property type="entry name" value="GLUTAREDOXIN-LIKE PROTEIN C5ORF63 HOMOLOG"/>
    <property type="match status" value="1"/>
</dbReference>
<dbReference type="InterPro" id="IPR036249">
    <property type="entry name" value="Thioredoxin-like_sf"/>
</dbReference>
<reference evidence="1 2" key="1">
    <citation type="submission" date="2010-01" db="EMBL/GenBank/DDBJ databases">
        <title>The complete genome of Thermobispora bispora DSM 43833.</title>
        <authorList>
            <consortium name="US DOE Joint Genome Institute (JGI-PGF)"/>
            <person name="Lucas S."/>
            <person name="Copeland A."/>
            <person name="Lapidus A."/>
            <person name="Glavina del Rio T."/>
            <person name="Dalin E."/>
            <person name="Tice H."/>
            <person name="Bruce D."/>
            <person name="Goodwin L."/>
            <person name="Pitluck S."/>
            <person name="Kyrpides N."/>
            <person name="Mavromatis K."/>
            <person name="Ivanova N."/>
            <person name="Mikhailova N."/>
            <person name="Chertkov O."/>
            <person name="Brettin T."/>
            <person name="Detter J.C."/>
            <person name="Han C."/>
            <person name="Larimer F."/>
            <person name="Land M."/>
            <person name="Hauser L."/>
            <person name="Markowitz V."/>
            <person name="Cheng J.-F."/>
            <person name="Hugenholtz P."/>
            <person name="Woyke T."/>
            <person name="Wu D."/>
            <person name="Jando M."/>
            <person name="Schneider S."/>
            <person name="Klenk H.-P."/>
            <person name="Eisen J.A."/>
        </authorList>
    </citation>
    <scope>NUCLEOTIDE SEQUENCE [LARGE SCALE GENOMIC DNA]</scope>
    <source>
        <strain evidence="2">ATCC 19993 / DSM 43833 / CBS 139.67 / JCM 10125 / KCTC 9307 / NBRC 14880 / R51</strain>
    </source>
</reference>
<dbReference type="Proteomes" id="UP000006640">
    <property type="component" value="Chromosome"/>
</dbReference>
<sequence>MAPSDHRITLLGKPGCHLCDDARAVVAKVAAEFGVPWEERDITLSPEEQAEYWEMIPVVFLDGVQHGYWRIDEARLRAALTELLAADGSAGSGA</sequence>
<name>D6Y3G1_THEBD</name>
<dbReference type="KEGG" id="tbi:Tbis_0259"/>
<dbReference type="EMBL" id="CP001874">
    <property type="protein sequence ID" value="ADG86990.1"/>
    <property type="molecule type" value="Genomic_DNA"/>
</dbReference>
<dbReference type="Gene3D" id="3.40.30.10">
    <property type="entry name" value="Glutaredoxin"/>
    <property type="match status" value="1"/>
</dbReference>